<protein>
    <submittedName>
        <fullName evidence="2">Uncharacterized protein</fullName>
    </submittedName>
</protein>
<name>A0A0G3HE75_9CORY</name>
<dbReference type="PATRIC" id="fig|1072256.5.peg.222"/>
<reference evidence="2 3" key="1">
    <citation type="journal article" date="2015" name="Genome Announc.">
        <title>Virulence Factor Genes Detected in the Complete Genome Sequence of Corynebacterium uterequi DSM 45634, Isolated from the Uterus of a Maiden Mare.</title>
        <authorList>
            <person name="Ruckert C."/>
            <person name="Kriete M."/>
            <person name="Jaenicke S."/>
            <person name="Winkler A."/>
            <person name="Tauch A."/>
        </authorList>
    </citation>
    <scope>NUCLEOTIDE SEQUENCE [LARGE SCALE GENOMIC DNA]</scope>
    <source>
        <strain evidence="2 3">DSM 45634</strain>
    </source>
</reference>
<dbReference type="EMBL" id="CP011546">
    <property type="protein sequence ID" value="AKK10253.1"/>
    <property type="molecule type" value="Genomic_DNA"/>
</dbReference>
<evidence type="ECO:0000313" key="3">
    <source>
        <dbReference type="Proteomes" id="UP000035548"/>
    </source>
</evidence>
<feature type="transmembrane region" description="Helical" evidence="1">
    <location>
        <begin position="6"/>
        <end position="28"/>
    </location>
</feature>
<proteinExistence type="predicted"/>
<keyword evidence="3" id="KW-1185">Reference proteome</keyword>
<accession>A0A0G3HE75</accession>
<dbReference type="Proteomes" id="UP000035548">
    <property type="component" value="Chromosome"/>
</dbReference>
<keyword evidence="1" id="KW-0812">Transmembrane</keyword>
<organism evidence="2 3">
    <name type="scientific">Corynebacterium uterequi</name>
    <dbReference type="NCBI Taxonomy" id="1072256"/>
    <lineage>
        <taxon>Bacteria</taxon>
        <taxon>Bacillati</taxon>
        <taxon>Actinomycetota</taxon>
        <taxon>Actinomycetes</taxon>
        <taxon>Mycobacteriales</taxon>
        <taxon>Corynebacteriaceae</taxon>
        <taxon>Corynebacterium</taxon>
    </lineage>
</organism>
<evidence type="ECO:0000313" key="2">
    <source>
        <dbReference type="EMBL" id="AKK10253.1"/>
    </source>
</evidence>
<gene>
    <name evidence="2" type="ORF">CUTER_01165</name>
</gene>
<dbReference type="AlphaFoldDB" id="A0A0G3HE75"/>
<dbReference type="KEGG" id="cut:CUTER_01165"/>
<sequence length="67" mass="6766">MTNVEFARSVCAMIAAAIVAIAIGLIGIKVLLLPDVSAAAYLPLTQRPAVCVTACASESPAKLPQAA</sequence>
<evidence type="ECO:0000256" key="1">
    <source>
        <dbReference type="SAM" id="Phobius"/>
    </source>
</evidence>
<reference evidence="3" key="2">
    <citation type="submission" date="2015-05" db="EMBL/GenBank/DDBJ databases">
        <title>Complete genome sequence of Corynebacterium uterequi DSM 45634, isolated from the uterus of a maiden mare.</title>
        <authorList>
            <person name="Ruckert C."/>
            <person name="Albersmeier A."/>
            <person name="Winkler A."/>
            <person name="Tauch A."/>
        </authorList>
    </citation>
    <scope>NUCLEOTIDE SEQUENCE [LARGE SCALE GENOMIC DNA]</scope>
    <source>
        <strain evidence="3">DSM 45634</strain>
    </source>
</reference>
<keyword evidence="1" id="KW-0472">Membrane</keyword>
<dbReference type="RefSeq" id="WP_047258880.1">
    <property type="nucleotide sequence ID" value="NZ_CP011546.1"/>
</dbReference>
<keyword evidence="1" id="KW-1133">Transmembrane helix</keyword>